<dbReference type="OrthoDB" id="9802676at2"/>
<dbReference type="PROSITE" id="PS51747">
    <property type="entry name" value="CYT_DCMP_DEAMINASES_2"/>
    <property type="match status" value="1"/>
</dbReference>
<keyword evidence="2" id="KW-0479">Metal-binding</keyword>
<dbReference type="EMBL" id="FTNM01000006">
    <property type="protein sequence ID" value="SIR42690.1"/>
    <property type="molecule type" value="Genomic_DNA"/>
</dbReference>
<keyword evidence="3" id="KW-0378">Hydrolase</keyword>
<gene>
    <name evidence="6" type="ORF">SAMN05421545_3587</name>
</gene>
<dbReference type="PANTHER" id="PTHR11079">
    <property type="entry name" value="CYTOSINE DEAMINASE FAMILY MEMBER"/>
    <property type="match status" value="1"/>
</dbReference>
<keyword evidence="4" id="KW-0862">Zinc</keyword>
<evidence type="ECO:0000259" key="5">
    <source>
        <dbReference type="PROSITE" id="PS51747"/>
    </source>
</evidence>
<evidence type="ECO:0000256" key="4">
    <source>
        <dbReference type="ARBA" id="ARBA00022833"/>
    </source>
</evidence>
<dbReference type="GO" id="GO:0047974">
    <property type="term" value="F:guanosine deaminase activity"/>
    <property type="evidence" value="ECO:0007669"/>
    <property type="project" value="TreeGrafter"/>
</dbReference>
<dbReference type="PROSITE" id="PS00903">
    <property type="entry name" value="CYT_DCMP_DEAMINASES_1"/>
    <property type="match status" value="1"/>
</dbReference>
<dbReference type="FunFam" id="3.40.140.10:FF:000011">
    <property type="entry name" value="tRNA-specific adenosine deaminase"/>
    <property type="match status" value="1"/>
</dbReference>
<accession>A0A1N7AU97</accession>
<evidence type="ECO:0000256" key="3">
    <source>
        <dbReference type="ARBA" id="ARBA00022801"/>
    </source>
</evidence>
<evidence type="ECO:0000313" key="6">
    <source>
        <dbReference type="EMBL" id="SIR42690.1"/>
    </source>
</evidence>
<dbReference type="Gene3D" id="3.40.140.10">
    <property type="entry name" value="Cytidine Deaminase, domain 2"/>
    <property type="match status" value="1"/>
</dbReference>
<name>A0A1N7AU97_9BACT</name>
<dbReference type="PANTHER" id="PTHR11079:SF161">
    <property type="entry name" value="CMP_DCMP-TYPE DEAMINASE DOMAIN-CONTAINING PROTEIN"/>
    <property type="match status" value="1"/>
</dbReference>
<evidence type="ECO:0000313" key="7">
    <source>
        <dbReference type="Proteomes" id="UP000185924"/>
    </source>
</evidence>
<organism evidence="6 7">
    <name type="scientific">Pontibacter lucknowensis</name>
    <dbReference type="NCBI Taxonomy" id="1077936"/>
    <lineage>
        <taxon>Bacteria</taxon>
        <taxon>Pseudomonadati</taxon>
        <taxon>Bacteroidota</taxon>
        <taxon>Cytophagia</taxon>
        <taxon>Cytophagales</taxon>
        <taxon>Hymenobacteraceae</taxon>
        <taxon>Pontibacter</taxon>
    </lineage>
</organism>
<dbReference type="RefSeq" id="WP_040573958.1">
    <property type="nucleotide sequence ID" value="NZ_FTNM01000006.1"/>
</dbReference>
<protein>
    <submittedName>
        <fullName evidence="6">tRNA(Arg) A34 adenosine deaminase TadA</fullName>
    </submittedName>
</protein>
<dbReference type="Proteomes" id="UP000185924">
    <property type="component" value="Unassembled WGS sequence"/>
</dbReference>
<comment type="similarity">
    <text evidence="1">Belongs to the cytidine and deoxycytidylate deaminase family.</text>
</comment>
<sequence length="158" mass="17921">MTQEQKNFMREAIRLSLEKMEAGFGGPFGAVVVRDGEIIARGYNNVLATNDPTAHAEVDAIRKACQALGTFQLTDCELYTSCEPCPMCLGAIYWARPRKVYYANSKADAAAVGFDDQFIYDEIDKDAPDRFIPMEQMLREEAQEAFRRWASKENKQVY</sequence>
<dbReference type="InterPro" id="IPR016193">
    <property type="entry name" value="Cytidine_deaminase-like"/>
</dbReference>
<dbReference type="SUPFAM" id="SSF53927">
    <property type="entry name" value="Cytidine deaminase-like"/>
    <property type="match status" value="1"/>
</dbReference>
<dbReference type="GO" id="GO:0008270">
    <property type="term" value="F:zinc ion binding"/>
    <property type="evidence" value="ECO:0007669"/>
    <property type="project" value="InterPro"/>
</dbReference>
<keyword evidence="7" id="KW-1185">Reference proteome</keyword>
<dbReference type="InterPro" id="IPR002125">
    <property type="entry name" value="CMP_dCMP_dom"/>
</dbReference>
<dbReference type="STRING" id="1077936.SAMN05421545_3587"/>
<feature type="domain" description="CMP/dCMP-type deaminase" evidence="5">
    <location>
        <begin position="3"/>
        <end position="134"/>
    </location>
</feature>
<dbReference type="AlphaFoldDB" id="A0A1N7AU97"/>
<dbReference type="CDD" id="cd01285">
    <property type="entry name" value="nucleoside_deaminase"/>
    <property type="match status" value="1"/>
</dbReference>
<proteinExistence type="inferred from homology"/>
<evidence type="ECO:0000256" key="2">
    <source>
        <dbReference type="ARBA" id="ARBA00022723"/>
    </source>
</evidence>
<reference evidence="7" key="1">
    <citation type="submission" date="2017-01" db="EMBL/GenBank/DDBJ databases">
        <authorList>
            <person name="Varghese N."/>
            <person name="Submissions S."/>
        </authorList>
    </citation>
    <scope>NUCLEOTIDE SEQUENCE [LARGE SCALE GENOMIC DNA]</scope>
    <source>
        <strain evidence="7">DM9</strain>
    </source>
</reference>
<dbReference type="InterPro" id="IPR016192">
    <property type="entry name" value="APOBEC/CMP_deaminase_Zn-bd"/>
</dbReference>
<dbReference type="Pfam" id="PF00383">
    <property type="entry name" value="dCMP_cyt_deam_1"/>
    <property type="match status" value="1"/>
</dbReference>
<dbReference type="GO" id="GO:0006152">
    <property type="term" value="P:purine nucleoside catabolic process"/>
    <property type="evidence" value="ECO:0007669"/>
    <property type="project" value="TreeGrafter"/>
</dbReference>
<evidence type="ECO:0000256" key="1">
    <source>
        <dbReference type="ARBA" id="ARBA00006576"/>
    </source>
</evidence>